<evidence type="ECO:0000313" key="4">
    <source>
        <dbReference type="Proteomes" id="UP000002484"/>
    </source>
</evidence>
<evidence type="ECO:0000313" key="3">
    <source>
        <dbReference type="EMBL" id="ADP84063.1"/>
    </source>
</evidence>
<evidence type="ECO:0000256" key="1">
    <source>
        <dbReference type="SAM" id="MobiDB-lite"/>
    </source>
</evidence>
<keyword evidence="2" id="KW-0812">Transmembrane</keyword>
<protein>
    <submittedName>
        <fullName evidence="3">Uncharacterized protein</fullName>
    </submittedName>
</protein>
<dbReference type="KEGG" id="fri:FraEuI1c_6079"/>
<organism evidence="3 4">
    <name type="scientific">Pseudofrankia inefficax (strain DSM 45817 / CECT 9037 / DDB 130130 / EuI1c)</name>
    <name type="common">Frankia inefficax</name>
    <dbReference type="NCBI Taxonomy" id="298654"/>
    <lineage>
        <taxon>Bacteria</taxon>
        <taxon>Bacillati</taxon>
        <taxon>Actinomycetota</taxon>
        <taxon>Actinomycetes</taxon>
        <taxon>Frankiales</taxon>
        <taxon>Frankiaceae</taxon>
        <taxon>Pseudofrankia</taxon>
    </lineage>
</organism>
<keyword evidence="2" id="KW-0472">Membrane</keyword>
<dbReference type="Proteomes" id="UP000002484">
    <property type="component" value="Chromosome"/>
</dbReference>
<keyword evidence="2" id="KW-1133">Transmembrane helix</keyword>
<dbReference type="STRING" id="298654.FraEuI1c_6079"/>
<accession>E3J0Z9</accession>
<feature type="transmembrane region" description="Helical" evidence="2">
    <location>
        <begin position="35"/>
        <end position="55"/>
    </location>
</feature>
<reference evidence="3 4" key="1">
    <citation type="submission" date="2010-10" db="EMBL/GenBank/DDBJ databases">
        <title>Complete sequence of Frankia sp. EuI1c.</title>
        <authorList>
            <consortium name="US DOE Joint Genome Institute"/>
            <person name="Lucas S."/>
            <person name="Copeland A."/>
            <person name="Lapidus A."/>
            <person name="Cheng J.-F."/>
            <person name="Bruce D."/>
            <person name="Goodwin L."/>
            <person name="Pitluck S."/>
            <person name="Chertkov O."/>
            <person name="Detter J.C."/>
            <person name="Han C."/>
            <person name="Tapia R."/>
            <person name="Land M."/>
            <person name="Hauser L."/>
            <person name="Jeffries C."/>
            <person name="Kyrpides N."/>
            <person name="Ivanova N."/>
            <person name="Mikhailova N."/>
            <person name="Beauchemin N."/>
            <person name="Sen A."/>
            <person name="Sur S.A."/>
            <person name="Gtari M."/>
            <person name="Wall L."/>
            <person name="Tisa L."/>
            <person name="Woyke T."/>
        </authorList>
    </citation>
    <scope>NUCLEOTIDE SEQUENCE [LARGE SCALE GENOMIC DNA]</scope>
    <source>
        <strain evidence="4">DSM 45817 / CECT 9037 / EuI1c</strain>
    </source>
</reference>
<sequence length="111" mass="11182" precursor="true">MRAQRALAILLTVLFFGLVVFGLGALFAVFHERTWGYVIGGFACVVMVYAGISSLRGSDGASPRPGTGKAPDRAGGAKPAGKRGAGGKTAGGRGNNSAGAGSDRSGRTGRR</sequence>
<dbReference type="HOGENOM" id="CLU_2154680_0_0_11"/>
<dbReference type="InParanoid" id="E3J0Z9"/>
<dbReference type="OrthoDB" id="3217342at2"/>
<dbReference type="AlphaFoldDB" id="E3J0Z9"/>
<evidence type="ECO:0000256" key="2">
    <source>
        <dbReference type="SAM" id="Phobius"/>
    </source>
</evidence>
<keyword evidence="4" id="KW-1185">Reference proteome</keyword>
<feature type="transmembrane region" description="Helical" evidence="2">
    <location>
        <begin position="7"/>
        <end position="29"/>
    </location>
</feature>
<feature type="region of interest" description="Disordered" evidence="1">
    <location>
        <begin position="56"/>
        <end position="111"/>
    </location>
</feature>
<dbReference type="EMBL" id="CP002299">
    <property type="protein sequence ID" value="ADP84063.1"/>
    <property type="molecule type" value="Genomic_DNA"/>
</dbReference>
<feature type="compositionally biased region" description="Gly residues" evidence="1">
    <location>
        <begin position="83"/>
        <end position="94"/>
    </location>
</feature>
<name>E3J0Z9_PSEI1</name>
<dbReference type="RefSeq" id="WP_013427181.1">
    <property type="nucleotide sequence ID" value="NC_014666.1"/>
</dbReference>
<gene>
    <name evidence="3" type="ordered locus">FraEuI1c_6079</name>
</gene>
<proteinExistence type="predicted"/>